<organism evidence="2 3">
    <name type="scientific">Macrolepiota fuliginosa MF-IS2</name>
    <dbReference type="NCBI Taxonomy" id="1400762"/>
    <lineage>
        <taxon>Eukaryota</taxon>
        <taxon>Fungi</taxon>
        <taxon>Dikarya</taxon>
        <taxon>Basidiomycota</taxon>
        <taxon>Agaricomycotina</taxon>
        <taxon>Agaricomycetes</taxon>
        <taxon>Agaricomycetidae</taxon>
        <taxon>Agaricales</taxon>
        <taxon>Agaricineae</taxon>
        <taxon>Agaricaceae</taxon>
        <taxon>Macrolepiota</taxon>
    </lineage>
</organism>
<dbReference type="AlphaFoldDB" id="A0A9P6BYJ1"/>
<gene>
    <name evidence="2" type="ORF">P691DRAFT_461233</name>
</gene>
<evidence type="ECO:0000256" key="1">
    <source>
        <dbReference type="SAM" id="MobiDB-lite"/>
    </source>
</evidence>
<name>A0A9P6BYJ1_9AGAR</name>
<evidence type="ECO:0000313" key="2">
    <source>
        <dbReference type="EMBL" id="KAF9442719.1"/>
    </source>
</evidence>
<feature type="compositionally biased region" description="Basic and acidic residues" evidence="1">
    <location>
        <begin position="97"/>
        <end position="115"/>
    </location>
</feature>
<dbReference type="Proteomes" id="UP000807342">
    <property type="component" value="Unassembled WGS sequence"/>
</dbReference>
<comment type="caution">
    <text evidence="2">The sequence shown here is derived from an EMBL/GenBank/DDBJ whole genome shotgun (WGS) entry which is preliminary data.</text>
</comment>
<sequence length="582" mass="64211">MPWMPLKAEPEKVAAGGDPDNPSPCRRSHSTAAVTALVSELGVTVPSPSSARDFDSDNTMNVVFSAVLFGMQLFIRPAYPHPITLPYSSSRTLKHPGRLDERNASPENVSEDRKKADRIIPKLPPELYSLIASYLSDDKQTLASCALISPSWLSASRIYLFHTITLTYNNVYAFLALLNPDSASGWECSFNNAVKVLRLREGEYVVDRWIGSVLPRLLGSASPEDVRQGQARSRKLGNVRVLDVYNLTWGELSPAAVRAVKESFASSSGKTLEALRVGTCYWECVGEFVEFVCAPSFVGLRHLVCDSVLLNCGVGCGCGRSEDGGSADDAKASREGKMNSISGARYLRSRLPETLESLYLSLPEESMLRWFVQQEAVRGLKRLGVVVRERNLVELVGQLVERAGSALEELILELPSGCGISLAENTSLKLLGIHIVSPTNSPTIALSGTSVISTPVSSTDSIPLFPNAPTEVPTQLPPLLPSISSPSLQTLIFDIDLTNHDDLLPIWPWRQYISAIDSLKGVKRVVFVVRYLERWLFKAMREVIKVECSSERGWKIRVRGVRVEHGHHAQEDDQVWEDWIAR</sequence>
<evidence type="ECO:0000313" key="3">
    <source>
        <dbReference type="Proteomes" id="UP000807342"/>
    </source>
</evidence>
<dbReference type="OrthoDB" id="3063572at2759"/>
<accession>A0A9P6BYJ1</accession>
<dbReference type="EMBL" id="MU151578">
    <property type="protein sequence ID" value="KAF9442719.1"/>
    <property type="molecule type" value="Genomic_DNA"/>
</dbReference>
<evidence type="ECO:0008006" key="4">
    <source>
        <dbReference type="Google" id="ProtNLM"/>
    </source>
</evidence>
<feature type="region of interest" description="Disordered" evidence="1">
    <location>
        <begin position="1"/>
        <end position="28"/>
    </location>
</feature>
<proteinExistence type="predicted"/>
<protein>
    <recommendedName>
        <fullName evidence="4">F-box domain-containing protein</fullName>
    </recommendedName>
</protein>
<keyword evidence="3" id="KW-1185">Reference proteome</keyword>
<reference evidence="2" key="1">
    <citation type="submission" date="2020-11" db="EMBL/GenBank/DDBJ databases">
        <authorList>
            <consortium name="DOE Joint Genome Institute"/>
            <person name="Ahrendt S."/>
            <person name="Riley R."/>
            <person name="Andreopoulos W."/>
            <person name="Labutti K."/>
            <person name="Pangilinan J."/>
            <person name="Ruiz-Duenas F.J."/>
            <person name="Barrasa J.M."/>
            <person name="Sanchez-Garcia M."/>
            <person name="Camarero S."/>
            <person name="Miyauchi S."/>
            <person name="Serrano A."/>
            <person name="Linde D."/>
            <person name="Babiker R."/>
            <person name="Drula E."/>
            <person name="Ayuso-Fernandez I."/>
            <person name="Pacheco R."/>
            <person name="Padilla G."/>
            <person name="Ferreira P."/>
            <person name="Barriuso J."/>
            <person name="Kellner H."/>
            <person name="Castanera R."/>
            <person name="Alfaro M."/>
            <person name="Ramirez L."/>
            <person name="Pisabarro A.G."/>
            <person name="Kuo A."/>
            <person name="Tritt A."/>
            <person name="Lipzen A."/>
            <person name="He G."/>
            <person name="Yan M."/>
            <person name="Ng V."/>
            <person name="Cullen D."/>
            <person name="Martin F."/>
            <person name="Rosso M.-N."/>
            <person name="Henrissat B."/>
            <person name="Hibbett D."/>
            <person name="Martinez A.T."/>
            <person name="Grigoriev I.V."/>
        </authorList>
    </citation>
    <scope>NUCLEOTIDE SEQUENCE</scope>
    <source>
        <strain evidence="2">MF-IS2</strain>
    </source>
</reference>
<feature type="region of interest" description="Disordered" evidence="1">
    <location>
        <begin position="94"/>
        <end position="115"/>
    </location>
</feature>